<sequence length="430" mass="49079">MVDNLHSGNICGQIFTTQNTNFDMGCFTQWKKTLGWMSFGDFSTIFMDNVISTAIRNGNLELLQFFKKHGTPAEDEMGRELREFPLNRGVKHFVQWGGSDMEIAAQSNHPDIVWWLHTNIPARRLNIGNVFSSTVEHQNMMMAEWVHQTFQVEPSYLSWAMVEAVKTARLDIMLWSYQKGNAEQPYRNEVTSRAVRQCKTEVVEWLIERNLLKVDRAIAIAAVEGYSHLANHLYEHFWQKHQQRPDSSVRIHADSHDSCVASVEVMRGAIAAGLLDSVRWFYETSADEHEIDLHWINFQPEIDLFQEGITPETGSIFEVTVVDNAARYGHLHIVKYLHQLSLLYREKDGKKRKRGGTRSDAGPTCTTAAMDQAAGSNHLEVVQWLYNNRNDGCTGRAMDLAISNGRLEMVKWLHATFSLTFSVDTLDLAA</sequence>
<keyword evidence="2" id="KW-1185">Reference proteome</keyword>
<evidence type="ECO:0000313" key="1">
    <source>
        <dbReference type="EMBL" id="OWY92581.1"/>
    </source>
</evidence>
<dbReference type="Pfam" id="PF13637">
    <property type="entry name" value="Ank_4"/>
    <property type="match status" value="1"/>
</dbReference>
<dbReference type="InterPro" id="IPR036770">
    <property type="entry name" value="Ankyrin_rpt-contain_sf"/>
</dbReference>
<dbReference type="PANTHER" id="PTHR46586">
    <property type="entry name" value="ANKYRIN REPEAT-CONTAINING PROTEIN"/>
    <property type="match status" value="1"/>
</dbReference>
<dbReference type="Gene3D" id="1.25.40.20">
    <property type="entry name" value="Ankyrin repeat-containing domain"/>
    <property type="match status" value="1"/>
</dbReference>
<dbReference type="InterPro" id="IPR002110">
    <property type="entry name" value="Ankyrin_rpt"/>
</dbReference>
<organism evidence="1 2">
    <name type="scientific">Phytophthora megakarya</name>
    <dbReference type="NCBI Taxonomy" id="4795"/>
    <lineage>
        <taxon>Eukaryota</taxon>
        <taxon>Sar</taxon>
        <taxon>Stramenopiles</taxon>
        <taxon>Oomycota</taxon>
        <taxon>Peronosporomycetes</taxon>
        <taxon>Peronosporales</taxon>
        <taxon>Peronosporaceae</taxon>
        <taxon>Phytophthora</taxon>
    </lineage>
</organism>
<protein>
    <submittedName>
        <fullName evidence="1">Uncharacterized protein</fullName>
    </submittedName>
</protein>
<proteinExistence type="predicted"/>
<dbReference type="InterPro" id="IPR052050">
    <property type="entry name" value="SecEffector_AnkRepeat"/>
</dbReference>
<dbReference type="PANTHER" id="PTHR46586:SF3">
    <property type="entry name" value="ANKYRIN REPEAT-CONTAINING PROTEIN"/>
    <property type="match status" value="1"/>
</dbReference>
<dbReference type="SUPFAM" id="SSF48403">
    <property type="entry name" value="Ankyrin repeat"/>
    <property type="match status" value="1"/>
</dbReference>
<reference evidence="2" key="1">
    <citation type="submission" date="2017-03" db="EMBL/GenBank/DDBJ databases">
        <title>Phytopthora megakarya and P. palmivora, two closely related causual agents of cacao black pod achieved similar genome size and gene model numbers by different mechanisms.</title>
        <authorList>
            <person name="Ali S."/>
            <person name="Shao J."/>
            <person name="Larry D.J."/>
            <person name="Kronmiller B."/>
            <person name="Shen D."/>
            <person name="Strem M.D."/>
            <person name="Melnick R.L."/>
            <person name="Guiltinan M.J."/>
            <person name="Tyler B.M."/>
            <person name="Meinhardt L.W."/>
            <person name="Bailey B.A."/>
        </authorList>
    </citation>
    <scope>NUCLEOTIDE SEQUENCE [LARGE SCALE GENOMIC DNA]</scope>
    <source>
        <strain evidence="2">zdho120</strain>
    </source>
</reference>
<comment type="caution">
    <text evidence="1">The sequence shown here is derived from an EMBL/GenBank/DDBJ whole genome shotgun (WGS) entry which is preliminary data.</text>
</comment>
<feature type="non-terminal residue" evidence="1">
    <location>
        <position position="430"/>
    </location>
</feature>
<gene>
    <name evidence="1" type="ORF">PHMEG_00038362</name>
</gene>
<evidence type="ECO:0000313" key="2">
    <source>
        <dbReference type="Proteomes" id="UP000198211"/>
    </source>
</evidence>
<dbReference type="Proteomes" id="UP000198211">
    <property type="component" value="Unassembled WGS sequence"/>
</dbReference>
<dbReference type="OrthoDB" id="70387at2759"/>
<accession>A0A225UHZ4</accession>
<dbReference type="AlphaFoldDB" id="A0A225UHZ4"/>
<name>A0A225UHZ4_9STRA</name>
<dbReference type="EMBL" id="NBNE01017774">
    <property type="protein sequence ID" value="OWY92581.1"/>
    <property type="molecule type" value="Genomic_DNA"/>
</dbReference>